<dbReference type="Proteomes" id="UP000003150">
    <property type="component" value="Unassembled WGS sequence"/>
</dbReference>
<dbReference type="EMBL" id="ACYT02000012">
    <property type="protein sequence ID" value="EFF80634.1"/>
    <property type="molecule type" value="Genomic_DNA"/>
</dbReference>
<name>D4TWG0_9ACTO</name>
<gene>
    <name evidence="1" type="ORF">HMPREF0970_00269</name>
</gene>
<dbReference type="AlphaFoldDB" id="D4TWG0"/>
<dbReference type="HOGENOM" id="CLU_3057673_0_0_11"/>
<evidence type="ECO:0000313" key="1">
    <source>
        <dbReference type="EMBL" id="EFF80634.1"/>
    </source>
</evidence>
<reference evidence="1 2" key="1">
    <citation type="submission" date="2009-10" db="EMBL/GenBank/DDBJ databases">
        <authorList>
            <person name="Weinstock G."/>
            <person name="Sodergren E."/>
            <person name="Clifton S."/>
            <person name="Fulton L."/>
            <person name="Fulton B."/>
            <person name="Courtney L."/>
            <person name="Fronick C."/>
            <person name="Harrison M."/>
            <person name="Strong C."/>
            <person name="Farmer C."/>
            <person name="Delahaunty K."/>
            <person name="Markovic C."/>
            <person name="Hall O."/>
            <person name="Minx P."/>
            <person name="Tomlinson C."/>
            <person name="Mitreva M."/>
            <person name="Nelson J."/>
            <person name="Hou S."/>
            <person name="Wollam A."/>
            <person name="Pepin K.H."/>
            <person name="Johnson M."/>
            <person name="Bhonagiri V."/>
            <person name="Nash W.E."/>
            <person name="Warren W."/>
            <person name="Chinwalla A."/>
            <person name="Mardis E.R."/>
            <person name="Wilson R.K."/>
        </authorList>
    </citation>
    <scope>NUCLEOTIDE SEQUENCE [LARGE SCALE GENOMIC DNA]</scope>
    <source>
        <strain evidence="1 2">F0309</strain>
    </source>
</reference>
<organism evidence="1 2">
    <name type="scientific">Schaalia odontolytica F0309</name>
    <dbReference type="NCBI Taxonomy" id="649742"/>
    <lineage>
        <taxon>Bacteria</taxon>
        <taxon>Bacillati</taxon>
        <taxon>Actinomycetota</taxon>
        <taxon>Actinomycetes</taxon>
        <taxon>Actinomycetales</taxon>
        <taxon>Actinomycetaceae</taxon>
        <taxon>Schaalia</taxon>
    </lineage>
</organism>
<sequence>MQSMLMGAYFSYLSIGKENVWMPGVSSTLMEISSCQSEALSVLLKVTYFRSFC</sequence>
<evidence type="ECO:0000313" key="2">
    <source>
        <dbReference type="Proteomes" id="UP000003150"/>
    </source>
</evidence>
<comment type="caution">
    <text evidence="1">The sequence shown here is derived from an EMBL/GenBank/DDBJ whole genome shotgun (WGS) entry which is preliminary data.</text>
</comment>
<protein>
    <submittedName>
        <fullName evidence="1">Uncharacterized protein</fullName>
    </submittedName>
</protein>
<accession>D4TWG0</accession>
<proteinExistence type="predicted"/>